<reference evidence="1 2" key="1">
    <citation type="submission" date="2017-06" db="EMBL/GenBank/DDBJ databases">
        <title>Comparative genomic analysis of Ambrosia Fusariam Clade fungi.</title>
        <authorList>
            <person name="Stajich J.E."/>
            <person name="Carrillo J."/>
            <person name="Kijimoto T."/>
            <person name="Eskalen A."/>
            <person name="O'Donnell K."/>
            <person name="Kasson M."/>
        </authorList>
    </citation>
    <scope>NUCLEOTIDE SEQUENCE [LARGE SCALE GENOMIC DNA]</scope>
    <source>
        <strain evidence="1 2">NRRL62584</strain>
    </source>
</reference>
<dbReference type="EMBL" id="NKCI01000491">
    <property type="protein sequence ID" value="RSL40532.1"/>
    <property type="molecule type" value="Genomic_DNA"/>
</dbReference>
<sequence length="116" mass="13086">MDNLYLPGIVGLDTEHATQRVAGREVVRLAPLLQRPDLPDLFPKLLDCLKDKRSLIPRVAEVRKWKVVNVDHWKPQVFRHEPNAALPVSQGHLNAVVLLHDCGMVIFADNNGKELV</sequence>
<proteinExistence type="predicted"/>
<evidence type="ECO:0000313" key="1">
    <source>
        <dbReference type="EMBL" id="RSL40532.1"/>
    </source>
</evidence>
<dbReference type="Proteomes" id="UP000288168">
    <property type="component" value="Unassembled WGS sequence"/>
</dbReference>
<dbReference type="OrthoDB" id="5101650at2759"/>
<accession>A0A428NIB4</accession>
<evidence type="ECO:0000313" key="2">
    <source>
        <dbReference type="Proteomes" id="UP000288168"/>
    </source>
</evidence>
<comment type="caution">
    <text evidence="1">The sequence shown here is derived from an EMBL/GenBank/DDBJ whole genome shotgun (WGS) entry which is preliminary data.</text>
</comment>
<gene>
    <name evidence="1" type="ORF">CEP54_016097</name>
</gene>
<organism evidence="1 2">
    <name type="scientific">Fusarium duplospermum</name>
    <dbReference type="NCBI Taxonomy" id="1325734"/>
    <lineage>
        <taxon>Eukaryota</taxon>
        <taxon>Fungi</taxon>
        <taxon>Dikarya</taxon>
        <taxon>Ascomycota</taxon>
        <taxon>Pezizomycotina</taxon>
        <taxon>Sordariomycetes</taxon>
        <taxon>Hypocreomycetidae</taxon>
        <taxon>Hypocreales</taxon>
        <taxon>Nectriaceae</taxon>
        <taxon>Fusarium</taxon>
        <taxon>Fusarium solani species complex</taxon>
    </lineage>
</organism>
<keyword evidence="2" id="KW-1185">Reference proteome</keyword>
<dbReference type="AlphaFoldDB" id="A0A428NIB4"/>
<name>A0A428NIB4_9HYPO</name>
<protein>
    <submittedName>
        <fullName evidence="1">Uncharacterized protein</fullName>
    </submittedName>
</protein>